<accession>A0A1T4RSX9</accession>
<dbReference type="AlphaFoldDB" id="A0A1T4RSX9"/>
<name>A0A1T4RSX9_9BACT</name>
<organism evidence="1 2">
    <name type="scientific">Trichlorobacter thiogenes</name>
    <dbReference type="NCBI Taxonomy" id="115783"/>
    <lineage>
        <taxon>Bacteria</taxon>
        <taxon>Pseudomonadati</taxon>
        <taxon>Thermodesulfobacteriota</taxon>
        <taxon>Desulfuromonadia</taxon>
        <taxon>Geobacterales</taxon>
        <taxon>Geobacteraceae</taxon>
        <taxon>Trichlorobacter</taxon>
    </lineage>
</organism>
<sequence length="196" mass="22061">MHTIQATTPESKTRVTLHHHGLQRYELGLHGRLEPGWAGRLSNGMAQRKVNIMRVEAARSAGWKWRSTIDLDFFAAAAKPDTIDFVSLIQAPTAPAPASVELLIDDYLLERSTRCEGSLYLEISGPDRLGLLSSLLNTFSLYSLFPAEMRVETQRKRVFDRFWLKGLGGSSPSEEATTAIRERMQECMQVKRRSIA</sequence>
<evidence type="ECO:0000313" key="2">
    <source>
        <dbReference type="Proteomes" id="UP000190102"/>
    </source>
</evidence>
<protein>
    <submittedName>
        <fullName evidence="1">Uncharacterized protein</fullName>
    </submittedName>
</protein>
<dbReference type="STRING" id="115783.SAMN02745119_03056"/>
<dbReference type="Proteomes" id="UP000190102">
    <property type="component" value="Unassembled WGS sequence"/>
</dbReference>
<proteinExistence type="predicted"/>
<evidence type="ECO:0000313" key="1">
    <source>
        <dbReference type="EMBL" id="SKA19053.1"/>
    </source>
</evidence>
<reference evidence="2" key="1">
    <citation type="submission" date="2017-02" db="EMBL/GenBank/DDBJ databases">
        <authorList>
            <person name="Varghese N."/>
            <person name="Submissions S."/>
        </authorList>
    </citation>
    <scope>NUCLEOTIDE SEQUENCE [LARGE SCALE GENOMIC DNA]</scope>
    <source>
        <strain evidence="2">ATCC BAA-34</strain>
    </source>
</reference>
<dbReference type="RefSeq" id="WP_078791280.1">
    <property type="nucleotide sequence ID" value="NZ_FUWR01000024.1"/>
</dbReference>
<dbReference type="OrthoDB" id="5396460at2"/>
<keyword evidence="2" id="KW-1185">Reference proteome</keyword>
<gene>
    <name evidence="1" type="ORF">SAMN02745119_03056</name>
</gene>
<dbReference type="EMBL" id="FUWR01000024">
    <property type="protein sequence ID" value="SKA19053.1"/>
    <property type="molecule type" value="Genomic_DNA"/>
</dbReference>
<dbReference type="CDD" id="cd04873">
    <property type="entry name" value="ACT_UUR-ACR-like"/>
    <property type="match status" value="1"/>
</dbReference>